<dbReference type="EMBL" id="BK014744">
    <property type="protein sequence ID" value="DAD73776.1"/>
    <property type="molecule type" value="Genomic_DNA"/>
</dbReference>
<name>A0A8S5LV52_9CAUD</name>
<evidence type="ECO:0000313" key="1">
    <source>
        <dbReference type="EMBL" id="DAD73776.1"/>
    </source>
</evidence>
<accession>A0A8S5LV52</accession>
<proteinExistence type="predicted"/>
<organism evidence="1">
    <name type="scientific">Siphoviridae sp. ctMsr1</name>
    <dbReference type="NCBI Taxonomy" id="2826264"/>
    <lineage>
        <taxon>Viruses</taxon>
        <taxon>Duplodnaviria</taxon>
        <taxon>Heunggongvirae</taxon>
        <taxon>Uroviricota</taxon>
        <taxon>Caudoviricetes</taxon>
    </lineage>
</organism>
<protein>
    <submittedName>
        <fullName evidence="1">Uncharacterized protein</fullName>
    </submittedName>
</protein>
<sequence>MQETKCNITFEPLYKSYSDKEVIGSLCHISDPKMTIGYKDGRYWGSARNGGITTPIDEKRLATIIKIHKLDVLLPSEFESYSQK</sequence>
<reference evidence="1" key="1">
    <citation type="journal article" date="2021" name="Proc. Natl. Acad. Sci. U.S.A.">
        <title>A Catalog of Tens of Thousands of Viruses from Human Metagenomes Reveals Hidden Associations with Chronic Diseases.</title>
        <authorList>
            <person name="Tisza M.J."/>
            <person name="Buck C.B."/>
        </authorList>
    </citation>
    <scope>NUCLEOTIDE SEQUENCE</scope>
    <source>
        <strain evidence="1">CtMsr1</strain>
    </source>
</reference>